<dbReference type="Gene3D" id="1.20.120.450">
    <property type="entry name" value="dinb family like domain"/>
    <property type="match status" value="1"/>
</dbReference>
<dbReference type="RefSeq" id="WP_300954753.1">
    <property type="nucleotide sequence ID" value="NZ_JAUHJQ010000014.1"/>
</dbReference>
<protein>
    <submittedName>
        <fullName evidence="3">Maleylpyruvate isomerase family mycothiol-dependent enzyme</fullName>
    </submittedName>
</protein>
<evidence type="ECO:0000259" key="2">
    <source>
        <dbReference type="Pfam" id="PF11716"/>
    </source>
</evidence>
<dbReference type="InterPro" id="IPR010872">
    <property type="entry name" value="MDMPI_C-term_domain"/>
</dbReference>
<accession>A0ABT8FL95</accession>
<proteinExistence type="predicted"/>
<feature type="domain" description="Mycothiol-dependent maleylpyruvate isomerase metal-binding" evidence="2">
    <location>
        <begin position="15"/>
        <end position="137"/>
    </location>
</feature>
<feature type="domain" description="MDMPI C-terminal" evidence="1">
    <location>
        <begin position="151"/>
        <end position="259"/>
    </location>
</feature>
<dbReference type="GO" id="GO:0016853">
    <property type="term" value="F:isomerase activity"/>
    <property type="evidence" value="ECO:0007669"/>
    <property type="project" value="UniProtKB-KW"/>
</dbReference>
<keyword evidence="4" id="KW-1185">Reference proteome</keyword>
<dbReference type="Pfam" id="PF07398">
    <property type="entry name" value="MDMPI_C"/>
    <property type="match status" value="1"/>
</dbReference>
<dbReference type="PANTHER" id="PTHR40758">
    <property type="entry name" value="CONSERVED PROTEIN"/>
    <property type="match status" value="1"/>
</dbReference>
<gene>
    <name evidence="3" type="ORF">QWY28_20970</name>
</gene>
<reference evidence="3" key="1">
    <citation type="submission" date="2023-06" db="EMBL/GenBank/DDBJ databases">
        <title>Draft genome sequence of Nocardioides sp. SOB77.</title>
        <authorList>
            <person name="Zhang G."/>
        </authorList>
    </citation>
    <scope>NUCLEOTIDE SEQUENCE</scope>
    <source>
        <strain evidence="3">SOB77</strain>
    </source>
</reference>
<dbReference type="Pfam" id="PF11716">
    <property type="entry name" value="MDMPI_N"/>
    <property type="match status" value="1"/>
</dbReference>
<evidence type="ECO:0000313" key="3">
    <source>
        <dbReference type="EMBL" id="MDN4175448.1"/>
    </source>
</evidence>
<dbReference type="EMBL" id="JAUHJQ010000014">
    <property type="protein sequence ID" value="MDN4175448.1"/>
    <property type="molecule type" value="Genomic_DNA"/>
</dbReference>
<dbReference type="NCBIfam" id="TIGR03083">
    <property type="entry name" value="maleylpyruvate isomerase family mycothiol-dependent enzyme"/>
    <property type="match status" value="1"/>
</dbReference>
<dbReference type="SUPFAM" id="SSF109854">
    <property type="entry name" value="DinB/YfiT-like putative metalloenzymes"/>
    <property type="match status" value="1"/>
</dbReference>
<evidence type="ECO:0000313" key="4">
    <source>
        <dbReference type="Proteomes" id="UP001168620"/>
    </source>
</evidence>
<evidence type="ECO:0000259" key="1">
    <source>
        <dbReference type="Pfam" id="PF07398"/>
    </source>
</evidence>
<organism evidence="3 4">
    <name type="scientific">Nocardioides oceani</name>
    <dbReference type="NCBI Taxonomy" id="3058369"/>
    <lineage>
        <taxon>Bacteria</taxon>
        <taxon>Bacillati</taxon>
        <taxon>Actinomycetota</taxon>
        <taxon>Actinomycetes</taxon>
        <taxon>Propionibacteriales</taxon>
        <taxon>Nocardioidaceae</taxon>
        <taxon>Nocardioides</taxon>
    </lineage>
</organism>
<dbReference type="InterPro" id="IPR024344">
    <property type="entry name" value="MDMPI_metal-binding"/>
</dbReference>
<dbReference type="InterPro" id="IPR017517">
    <property type="entry name" value="Maleyloyr_isom"/>
</dbReference>
<sequence>MPDPTLALPYPVYLDHIRTESRRFRDVLAGCDPAARVPACPDWSAGDLLWHLTEVQWFWARTVRTRPAPPAEDVAGPERPATYDGLLAAFDEHSAALVAELEAAGPDAEAWHWAPVQTVGTSYRRQAHEALIHRLDAEQAAGAVTALDPALAADGVLELVDVMYGGEAPPWGRIEPSEHLVRIDLLDRDASIWVRPGTFLGTEPESGKCYDVPHVQVVDGLGTEPSAVVAGTAADLDAWLWNRRDDRGITVSGDPAAYDAFRAAVSQPLD</sequence>
<dbReference type="PANTHER" id="PTHR40758:SF1">
    <property type="entry name" value="CONSERVED PROTEIN"/>
    <property type="match status" value="1"/>
</dbReference>
<dbReference type="InterPro" id="IPR034660">
    <property type="entry name" value="DinB/YfiT-like"/>
</dbReference>
<dbReference type="Proteomes" id="UP001168620">
    <property type="component" value="Unassembled WGS sequence"/>
</dbReference>
<keyword evidence="3" id="KW-0413">Isomerase</keyword>
<name>A0ABT8FL95_9ACTN</name>
<comment type="caution">
    <text evidence="3">The sequence shown here is derived from an EMBL/GenBank/DDBJ whole genome shotgun (WGS) entry which is preliminary data.</text>
</comment>